<dbReference type="AlphaFoldDB" id="A0A3R8QUJ6"/>
<evidence type="ECO:0000256" key="1">
    <source>
        <dbReference type="SAM" id="MobiDB-lite"/>
    </source>
</evidence>
<keyword evidence="3" id="KW-1185">Reference proteome</keyword>
<dbReference type="Proteomes" id="UP000274327">
    <property type="component" value="Unassembled WGS sequence"/>
</dbReference>
<evidence type="ECO:0000313" key="2">
    <source>
        <dbReference type="EMBL" id="RRR18287.1"/>
    </source>
</evidence>
<proteinExistence type="predicted"/>
<dbReference type="EMBL" id="QOCI01000008">
    <property type="protein sequence ID" value="RRR18287.1"/>
    <property type="molecule type" value="Genomic_DNA"/>
</dbReference>
<comment type="caution">
    <text evidence="2">The sequence shown here is derived from an EMBL/GenBank/DDBJ whole genome shotgun (WGS) entry which is preliminary data.</text>
</comment>
<protein>
    <submittedName>
        <fullName evidence="2">Uncharacterized protein</fullName>
    </submittedName>
</protein>
<feature type="compositionally biased region" description="Basic and acidic residues" evidence="1">
    <location>
        <begin position="237"/>
        <end position="256"/>
    </location>
</feature>
<evidence type="ECO:0000313" key="3">
    <source>
        <dbReference type="Proteomes" id="UP000274327"/>
    </source>
</evidence>
<gene>
    <name evidence="2" type="ORF">DS079_11110</name>
</gene>
<organism evidence="2 3">
    <name type="scientific">Brachybacterium paraconglomeratum</name>
    <dbReference type="NCBI Taxonomy" id="173362"/>
    <lineage>
        <taxon>Bacteria</taxon>
        <taxon>Bacillati</taxon>
        <taxon>Actinomycetota</taxon>
        <taxon>Actinomycetes</taxon>
        <taxon>Micrococcales</taxon>
        <taxon>Dermabacteraceae</taxon>
        <taxon>Brachybacterium</taxon>
    </lineage>
</organism>
<dbReference type="RefSeq" id="WP_126987656.1">
    <property type="nucleotide sequence ID" value="NZ_ML133856.1"/>
</dbReference>
<name>A0A3R8QUJ6_9MICO</name>
<feature type="region of interest" description="Disordered" evidence="1">
    <location>
        <begin position="186"/>
        <end position="286"/>
    </location>
</feature>
<accession>A0A3R8QUJ6</accession>
<feature type="compositionally biased region" description="Acidic residues" evidence="1">
    <location>
        <begin position="276"/>
        <end position="286"/>
    </location>
</feature>
<dbReference type="GeneID" id="78121570"/>
<feature type="region of interest" description="Disordered" evidence="1">
    <location>
        <begin position="1"/>
        <end position="25"/>
    </location>
</feature>
<sequence>MARSKLTLQDVARTASDRNGGKGGRALQRIAKSKGLTLSYATVDRILAGKYESTPQRQTIEALAVLAEMPVDEVYEAAGLPLPMASLAEALPEGSDQLTVHQRRVVLDVIRGFVRDNARMADLEHELHQRPLHPNEMLRRLNELSIPDMDTEALHELLDQLALLIPDDADEGVFVRAEARAREVLERREAGGSDLEDPPQPDGVTPAAGELRVPVNPRHAVGPLSQGWVPPGLTESGEARYSERRPRQSDYDRAADDSGPSLLEADDARAAALGEESQDPGNEEPA</sequence>
<reference evidence="2 3" key="1">
    <citation type="submission" date="2018-07" db="EMBL/GenBank/DDBJ databases">
        <title>Brachybacteriurn paraconglorneratum KCTC 9916.</title>
        <authorList>
            <person name="Li Y."/>
        </authorList>
    </citation>
    <scope>NUCLEOTIDE SEQUENCE [LARGE SCALE GENOMIC DNA]</scope>
    <source>
        <strain evidence="2 3">KCTC 9916</strain>
    </source>
</reference>